<dbReference type="SMART" id="SM00530">
    <property type="entry name" value="HTH_XRE"/>
    <property type="match status" value="1"/>
</dbReference>
<evidence type="ECO:0000313" key="4">
    <source>
        <dbReference type="Proteomes" id="UP000195781"/>
    </source>
</evidence>
<dbReference type="SUPFAM" id="SSF47413">
    <property type="entry name" value="lambda repressor-like DNA-binding domains"/>
    <property type="match status" value="1"/>
</dbReference>
<dbReference type="InterPro" id="IPR001387">
    <property type="entry name" value="Cro/C1-type_HTH"/>
</dbReference>
<evidence type="ECO:0000256" key="1">
    <source>
        <dbReference type="ARBA" id="ARBA00023125"/>
    </source>
</evidence>
<dbReference type="GO" id="GO:0003677">
    <property type="term" value="F:DNA binding"/>
    <property type="evidence" value="ECO:0007669"/>
    <property type="project" value="UniProtKB-KW"/>
</dbReference>
<dbReference type="AlphaFoldDB" id="A0A1Y3Y2D6"/>
<evidence type="ECO:0000313" key="3">
    <source>
        <dbReference type="EMBL" id="OUN89539.1"/>
    </source>
</evidence>
<proteinExistence type="predicted"/>
<dbReference type="InterPro" id="IPR010982">
    <property type="entry name" value="Lambda_DNA-bd_dom_sf"/>
</dbReference>
<dbReference type="OrthoDB" id="5114244at2"/>
<evidence type="ECO:0000259" key="2">
    <source>
        <dbReference type="PROSITE" id="PS50943"/>
    </source>
</evidence>
<dbReference type="EMBL" id="NFIE01000003">
    <property type="protein sequence ID" value="OUN89539.1"/>
    <property type="molecule type" value="Genomic_DNA"/>
</dbReference>
<dbReference type="RefSeq" id="WP_019239775.1">
    <property type="nucleotide sequence ID" value="NZ_CABKRW010000051.1"/>
</dbReference>
<keyword evidence="1" id="KW-0238">DNA-binding</keyword>
<feature type="domain" description="HTH cro/C1-type" evidence="2">
    <location>
        <begin position="6"/>
        <end position="60"/>
    </location>
</feature>
<organism evidence="3 4">
    <name type="scientific">[Collinsella] massiliensis</name>
    <dbReference type="NCBI Taxonomy" id="1232426"/>
    <lineage>
        <taxon>Bacteria</taxon>
        <taxon>Bacillati</taxon>
        <taxon>Actinomycetota</taxon>
        <taxon>Coriobacteriia</taxon>
        <taxon>Coriobacteriales</taxon>
        <taxon>Coriobacteriaceae</taxon>
        <taxon>Enorma</taxon>
    </lineage>
</organism>
<dbReference type="PANTHER" id="PTHR46558:SF13">
    <property type="entry name" value="HTH-TYPE TRANSCRIPTIONAL REGULATOR IMMR"/>
    <property type="match status" value="1"/>
</dbReference>
<name>A0A1Y3Y2D6_9ACTN</name>
<dbReference type="Proteomes" id="UP000195781">
    <property type="component" value="Unassembled WGS sequence"/>
</dbReference>
<reference evidence="4" key="1">
    <citation type="submission" date="2017-04" db="EMBL/GenBank/DDBJ databases">
        <title>Function of individual gut microbiota members based on whole genome sequencing of pure cultures obtained from chicken caecum.</title>
        <authorList>
            <person name="Medvecky M."/>
            <person name="Cejkova D."/>
            <person name="Polansky O."/>
            <person name="Karasova D."/>
            <person name="Kubasova T."/>
            <person name="Cizek A."/>
            <person name="Rychlik I."/>
        </authorList>
    </citation>
    <scope>NUCLEOTIDE SEQUENCE [LARGE SCALE GENOMIC DNA]</scope>
    <source>
        <strain evidence="4">An5</strain>
    </source>
</reference>
<gene>
    <name evidence="3" type="ORF">B5G02_01975</name>
</gene>
<dbReference type="Gene3D" id="1.10.260.40">
    <property type="entry name" value="lambda repressor-like DNA-binding domains"/>
    <property type="match status" value="1"/>
</dbReference>
<comment type="caution">
    <text evidence="3">The sequence shown here is derived from an EMBL/GenBank/DDBJ whole genome shotgun (WGS) entry which is preliminary data.</text>
</comment>
<dbReference type="PROSITE" id="PS50943">
    <property type="entry name" value="HTH_CROC1"/>
    <property type="match status" value="1"/>
</dbReference>
<dbReference type="CDD" id="cd00093">
    <property type="entry name" value="HTH_XRE"/>
    <property type="match status" value="1"/>
</dbReference>
<dbReference type="PANTHER" id="PTHR46558">
    <property type="entry name" value="TRACRIPTIONAL REGULATORY PROTEIN-RELATED-RELATED"/>
    <property type="match status" value="1"/>
</dbReference>
<protein>
    <submittedName>
        <fullName evidence="3">Transcriptional regulator</fullName>
    </submittedName>
</protein>
<sequence>MIKDKLLALRKRSGMSQQEVASAIDVTRQTVSNWEQGQGAPALDKAAALAKLYGVTLDDLANDEVSVVSSGRGAHRDLHVLERLVGKRVTIGFMDDDDRGAVTGAELLGVTESWLRVSYVQKTSRLGSPKVASQPVVTLIDAADVASVVVERG</sequence>
<keyword evidence="4" id="KW-1185">Reference proteome</keyword>
<dbReference type="Pfam" id="PF01381">
    <property type="entry name" value="HTH_3"/>
    <property type="match status" value="1"/>
</dbReference>
<accession>A0A1Y3Y2D6</accession>